<proteinExistence type="predicted"/>
<sequence length="53" mass="6363">MGAKRLVVVLLGMRQLRGDKRKQLLRWSLWQQLAAWRRERKSCDEGERKEPEA</sequence>
<organism evidence="1 2">
    <name type="scientific">Citrus x changshan-huyou</name>
    <dbReference type="NCBI Taxonomy" id="2935761"/>
    <lineage>
        <taxon>Eukaryota</taxon>
        <taxon>Viridiplantae</taxon>
        <taxon>Streptophyta</taxon>
        <taxon>Embryophyta</taxon>
        <taxon>Tracheophyta</taxon>
        <taxon>Spermatophyta</taxon>
        <taxon>Magnoliopsida</taxon>
        <taxon>eudicotyledons</taxon>
        <taxon>Gunneridae</taxon>
        <taxon>Pentapetalae</taxon>
        <taxon>rosids</taxon>
        <taxon>malvids</taxon>
        <taxon>Sapindales</taxon>
        <taxon>Rutaceae</taxon>
        <taxon>Aurantioideae</taxon>
        <taxon>Citrus</taxon>
    </lineage>
</organism>
<accession>A0AAP0MIW4</accession>
<dbReference type="AlphaFoldDB" id="A0AAP0MIW4"/>
<dbReference type="Proteomes" id="UP001428341">
    <property type="component" value="Unassembled WGS sequence"/>
</dbReference>
<name>A0AAP0MIW4_9ROSI</name>
<reference evidence="1 2" key="1">
    <citation type="submission" date="2024-05" db="EMBL/GenBank/DDBJ databases">
        <title>Haplotype-resolved chromosome-level genome assembly of Huyou (Citrus changshanensis).</title>
        <authorList>
            <person name="Miao C."/>
            <person name="Chen W."/>
            <person name="Wu Y."/>
            <person name="Wang L."/>
            <person name="Zhao S."/>
            <person name="Grierson D."/>
            <person name="Xu C."/>
            <person name="Chen K."/>
        </authorList>
    </citation>
    <scope>NUCLEOTIDE SEQUENCE [LARGE SCALE GENOMIC DNA]</scope>
    <source>
        <strain evidence="1">01-14</strain>
        <tissue evidence="1">Leaf</tissue>
    </source>
</reference>
<keyword evidence="2" id="KW-1185">Reference proteome</keyword>
<evidence type="ECO:0000313" key="1">
    <source>
        <dbReference type="EMBL" id="KAK9210245.1"/>
    </source>
</evidence>
<gene>
    <name evidence="1" type="ORF">WN944_002615</name>
</gene>
<comment type="caution">
    <text evidence="1">The sequence shown here is derived from an EMBL/GenBank/DDBJ whole genome shotgun (WGS) entry which is preliminary data.</text>
</comment>
<dbReference type="EMBL" id="JBCGBO010000004">
    <property type="protein sequence ID" value="KAK9210245.1"/>
    <property type="molecule type" value="Genomic_DNA"/>
</dbReference>
<evidence type="ECO:0000313" key="2">
    <source>
        <dbReference type="Proteomes" id="UP001428341"/>
    </source>
</evidence>
<protein>
    <submittedName>
        <fullName evidence="1">Uncharacterized protein</fullName>
    </submittedName>
</protein>